<gene>
    <name evidence="4" type="ORF">MM415A00093_0006</name>
    <name evidence="2" type="ORF">MM415B00143_0014</name>
    <name evidence="1" type="ORF">TM448A00087_0097</name>
    <name evidence="3" type="ORF">TM448B00099_0081</name>
</gene>
<proteinExistence type="predicted"/>
<accession>A0A6H1Z9D3</accession>
<evidence type="ECO:0000313" key="2">
    <source>
        <dbReference type="EMBL" id="QJA67863.1"/>
    </source>
</evidence>
<evidence type="ECO:0000313" key="1">
    <source>
        <dbReference type="EMBL" id="QJA44164.1"/>
    </source>
</evidence>
<evidence type="ECO:0000313" key="4">
    <source>
        <dbReference type="EMBL" id="QJI04513.1"/>
    </source>
</evidence>
<name>A0A6H1Z9D3_9ZZZZ</name>
<evidence type="ECO:0000313" key="3">
    <source>
        <dbReference type="EMBL" id="QJH93605.1"/>
    </source>
</evidence>
<dbReference type="EMBL" id="MT145187">
    <property type="protein sequence ID" value="QJI04513.1"/>
    <property type="molecule type" value="Genomic_DNA"/>
</dbReference>
<dbReference type="EMBL" id="MT144589">
    <property type="protein sequence ID" value="QJH93605.1"/>
    <property type="molecule type" value="Genomic_DNA"/>
</dbReference>
<protein>
    <submittedName>
        <fullName evidence="1">Uncharacterized protein</fullName>
    </submittedName>
</protein>
<dbReference type="EMBL" id="MT141577">
    <property type="protein sequence ID" value="QJA67863.1"/>
    <property type="molecule type" value="Genomic_DNA"/>
</dbReference>
<dbReference type="EMBL" id="MT143973">
    <property type="protein sequence ID" value="QJA44164.1"/>
    <property type="molecule type" value="Genomic_DNA"/>
</dbReference>
<reference evidence="1" key="1">
    <citation type="submission" date="2020-03" db="EMBL/GenBank/DDBJ databases">
        <title>The deep terrestrial virosphere.</title>
        <authorList>
            <person name="Holmfeldt K."/>
            <person name="Nilsson E."/>
            <person name="Simone D."/>
            <person name="Lopez-Fernandez M."/>
            <person name="Wu X."/>
            <person name="de Brujin I."/>
            <person name="Lundin D."/>
            <person name="Andersson A."/>
            <person name="Bertilsson S."/>
            <person name="Dopson M."/>
        </authorList>
    </citation>
    <scope>NUCLEOTIDE SEQUENCE</scope>
    <source>
        <strain evidence="4">MM415A00093</strain>
        <strain evidence="2">MM415B00143</strain>
        <strain evidence="1">TM448A00087</strain>
        <strain evidence="3">TM448B00099</strain>
    </source>
</reference>
<organism evidence="1">
    <name type="scientific">viral metagenome</name>
    <dbReference type="NCBI Taxonomy" id="1070528"/>
    <lineage>
        <taxon>unclassified sequences</taxon>
        <taxon>metagenomes</taxon>
        <taxon>organismal metagenomes</taxon>
    </lineage>
</organism>
<dbReference type="AlphaFoldDB" id="A0A6H1Z9D3"/>
<sequence>MSIKERIQHLKERHAIVCGVTIEKCICGWYPCAQCSKFRGCLKDNVLDKLPKPGENFDCFKAKE</sequence>